<reference evidence="7 8" key="1">
    <citation type="submission" date="2024-05" db="EMBL/GenBank/DDBJ databases">
        <title>A draft genome resource for the thread blight pathogen Marasmius tenuissimus strain MS-2.</title>
        <authorList>
            <person name="Yulfo-Soto G.E."/>
            <person name="Baruah I.K."/>
            <person name="Amoako-Attah I."/>
            <person name="Bukari Y."/>
            <person name="Meinhardt L.W."/>
            <person name="Bailey B.A."/>
            <person name="Cohen S.P."/>
        </authorList>
    </citation>
    <scope>NUCLEOTIDE SEQUENCE [LARGE SCALE GENOMIC DNA]</scope>
    <source>
        <strain evidence="7 8">MS-2</strain>
    </source>
</reference>
<protein>
    <recommendedName>
        <fullName evidence="6">Protein kinase domain-containing protein</fullName>
    </recommendedName>
</protein>
<evidence type="ECO:0000256" key="1">
    <source>
        <dbReference type="ARBA" id="ARBA00022679"/>
    </source>
</evidence>
<keyword evidence="4" id="KW-0067">ATP-binding</keyword>
<dbReference type="InterPro" id="IPR011009">
    <property type="entry name" value="Kinase-like_dom_sf"/>
</dbReference>
<dbReference type="InterPro" id="IPR051681">
    <property type="entry name" value="Ser/Thr_Kinases-Pseudokinases"/>
</dbReference>
<evidence type="ECO:0000313" key="7">
    <source>
        <dbReference type="EMBL" id="KAL0067782.1"/>
    </source>
</evidence>
<dbReference type="Gene3D" id="3.60.10.10">
    <property type="entry name" value="Endonuclease/exonuclease/phosphatase"/>
    <property type="match status" value="1"/>
</dbReference>
<dbReference type="Pfam" id="PF07714">
    <property type="entry name" value="PK_Tyr_Ser-Thr"/>
    <property type="match status" value="1"/>
</dbReference>
<dbReference type="Gene3D" id="1.10.510.10">
    <property type="entry name" value="Transferase(Phosphotransferase) domain 1"/>
    <property type="match status" value="1"/>
</dbReference>
<dbReference type="PROSITE" id="PS00108">
    <property type="entry name" value="PROTEIN_KINASE_ST"/>
    <property type="match status" value="1"/>
</dbReference>
<sequence>MEKPRTTGGLDDVRVLVQTAIKDREQYEKVLEAQGDEAQQLLDAMQVAHDVASRLAYLHERRIVHGDLKGLNVLVTADERASIGDFGLSRVADTHSLHLFASATGQTKGTTRWLSPELLRPTTPCPTSTSSDLMRTPIFVGRVPFYELPEVAVIVAVLIDKKYPTRPTELTELTDAMWKIMLSCWDHDIHLRPTAQEVLSLIGSVSNQRTGSFVRSHTTPEWDTTPQAQIWKNVQYPSIDTTAVTSFLTVRARASTEQERPPEAASTKTSDEDSSFATEVSEERDAGRRSLDWCSAPKDRYDAHKIRAKSIVLATWNVDSVSPYPKEHGDFQTCVVLLQEVHSSMLEILESSLWVRDNFYVAPLNNIKWPSPHTYGNVTLVHRSLQVEQTFLLEYRLSPGSRSAIVINVKLHSDRVLRIINTHLESIPDRANLREEQLAMCVRYCRGEGIDDAIIGGDLHAMDWNSEELVMEDAFHLQPLERPEVGHTWGYQCTNEQDMQLPKGRLDKIIYTPRRGFFVTKPKVAGKGIRDVGGRFISDHYGLVADIQIEDD</sequence>
<dbReference type="InterPro" id="IPR001245">
    <property type="entry name" value="Ser-Thr/Tyr_kinase_cat_dom"/>
</dbReference>
<dbReference type="InterPro" id="IPR008271">
    <property type="entry name" value="Ser/Thr_kinase_AS"/>
</dbReference>
<feature type="region of interest" description="Disordered" evidence="5">
    <location>
        <begin position="252"/>
        <end position="289"/>
    </location>
</feature>
<dbReference type="SUPFAM" id="SSF56112">
    <property type="entry name" value="Protein kinase-like (PK-like)"/>
    <property type="match status" value="1"/>
</dbReference>
<organism evidence="7 8">
    <name type="scientific">Marasmius tenuissimus</name>
    <dbReference type="NCBI Taxonomy" id="585030"/>
    <lineage>
        <taxon>Eukaryota</taxon>
        <taxon>Fungi</taxon>
        <taxon>Dikarya</taxon>
        <taxon>Basidiomycota</taxon>
        <taxon>Agaricomycotina</taxon>
        <taxon>Agaricomycetes</taxon>
        <taxon>Agaricomycetidae</taxon>
        <taxon>Agaricales</taxon>
        <taxon>Marasmiineae</taxon>
        <taxon>Marasmiaceae</taxon>
        <taxon>Marasmius</taxon>
    </lineage>
</organism>
<evidence type="ECO:0000256" key="2">
    <source>
        <dbReference type="ARBA" id="ARBA00022741"/>
    </source>
</evidence>
<dbReference type="PANTHER" id="PTHR44329">
    <property type="entry name" value="SERINE/THREONINE-PROTEIN KINASE TNNI3K-RELATED"/>
    <property type="match status" value="1"/>
</dbReference>
<keyword evidence="1" id="KW-0808">Transferase</keyword>
<accession>A0ABR3A5G9</accession>
<evidence type="ECO:0000256" key="3">
    <source>
        <dbReference type="ARBA" id="ARBA00022777"/>
    </source>
</evidence>
<proteinExistence type="predicted"/>
<comment type="caution">
    <text evidence="7">The sequence shown here is derived from an EMBL/GenBank/DDBJ whole genome shotgun (WGS) entry which is preliminary data.</text>
</comment>
<name>A0ABR3A5G9_9AGAR</name>
<dbReference type="Proteomes" id="UP001437256">
    <property type="component" value="Unassembled WGS sequence"/>
</dbReference>
<dbReference type="PANTHER" id="PTHR44329:SF288">
    <property type="entry name" value="MITOGEN-ACTIVATED PROTEIN KINASE KINASE KINASE 20"/>
    <property type="match status" value="1"/>
</dbReference>
<gene>
    <name evidence="7" type="ORF">AAF712_005222</name>
</gene>
<feature type="domain" description="Protein kinase" evidence="6">
    <location>
        <begin position="1"/>
        <end position="214"/>
    </location>
</feature>
<keyword evidence="8" id="KW-1185">Reference proteome</keyword>
<dbReference type="EMBL" id="JBBXMP010000023">
    <property type="protein sequence ID" value="KAL0067782.1"/>
    <property type="molecule type" value="Genomic_DNA"/>
</dbReference>
<evidence type="ECO:0000256" key="5">
    <source>
        <dbReference type="SAM" id="MobiDB-lite"/>
    </source>
</evidence>
<evidence type="ECO:0000313" key="8">
    <source>
        <dbReference type="Proteomes" id="UP001437256"/>
    </source>
</evidence>
<dbReference type="InterPro" id="IPR000719">
    <property type="entry name" value="Prot_kinase_dom"/>
</dbReference>
<evidence type="ECO:0000259" key="6">
    <source>
        <dbReference type="PROSITE" id="PS50011"/>
    </source>
</evidence>
<keyword evidence="3" id="KW-0418">Kinase</keyword>
<evidence type="ECO:0000256" key="4">
    <source>
        <dbReference type="ARBA" id="ARBA00022840"/>
    </source>
</evidence>
<dbReference type="InterPro" id="IPR036691">
    <property type="entry name" value="Endo/exonu/phosph_ase_sf"/>
</dbReference>
<keyword evidence="2" id="KW-0547">Nucleotide-binding</keyword>
<dbReference type="PROSITE" id="PS50011">
    <property type="entry name" value="PROTEIN_KINASE_DOM"/>
    <property type="match status" value="1"/>
</dbReference>
<dbReference type="SUPFAM" id="SSF56219">
    <property type="entry name" value="DNase I-like"/>
    <property type="match status" value="1"/>
</dbReference>
<dbReference type="SMART" id="SM00220">
    <property type="entry name" value="S_TKc"/>
    <property type="match status" value="1"/>
</dbReference>